<dbReference type="EMBL" id="LRPC01000001">
    <property type="protein sequence ID" value="KYG78055.1"/>
    <property type="molecule type" value="Genomic_DNA"/>
</dbReference>
<feature type="transmembrane region" description="Helical" evidence="1">
    <location>
        <begin position="407"/>
        <end position="426"/>
    </location>
</feature>
<feature type="transmembrane region" description="Helical" evidence="1">
    <location>
        <begin position="379"/>
        <end position="400"/>
    </location>
</feature>
<protein>
    <recommendedName>
        <fullName evidence="4">Cell envelope integrity protein CreD</fullName>
    </recommendedName>
</protein>
<dbReference type="AlphaFoldDB" id="A0A150XH82"/>
<sequence length="472" mass="53592">MENNTNSTVFDKINYSIKNSVSIKLLSIGFLIAILLIPNSMIKSLISEREFRQEEAIREISSSWASPQQITGPILTIPFEAILVLDDGKEISTIKYAHFLPEKLKVVGDINPKSRKRGIYEVALYETQLQLEGTFSQPDFSKLIKEDDIILWDMATISIGIPDMRGIQNKIEIQINDKPYLMESGIPKKFALQLAHANENQYSTSRRAEYQSGVSANIDWSEELKSASFSTQLSLHGTQSLKFNPIGKSTIAKLNSPWPHPSFEGQFLPDNHEVTESGFSAEWSIFDLNRNYPQQWVGSEHRIADSEFGVKLFQPVDNYQQNTRSAKYAVLILFLTFITFFFIEILNKKRIHPIHYILVGLTLTIFYTLLLSISEHLNFSAAYWISSLVIIAMISLYSMSILKSKKLAGILFMFFSIIYTFVFVVLKLEDYALLFGSVGLLIVLGICMYLSRNIDWYNIKAKGGLNHAATEA</sequence>
<keyword evidence="1" id="KW-0472">Membrane</keyword>
<feature type="transmembrane region" description="Helical" evidence="1">
    <location>
        <begin position="328"/>
        <end position="347"/>
    </location>
</feature>
<dbReference type="Pfam" id="PF06123">
    <property type="entry name" value="CreD"/>
    <property type="match status" value="1"/>
</dbReference>
<dbReference type="PIRSF" id="PIRSF004548">
    <property type="entry name" value="CreD"/>
    <property type="match status" value="1"/>
</dbReference>
<evidence type="ECO:0008006" key="4">
    <source>
        <dbReference type="Google" id="ProtNLM"/>
    </source>
</evidence>
<proteinExistence type="predicted"/>
<evidence type="ECO:0000313" key="3">
    <source>
        <dbReference type="Proteomes" id="UP000075606"/>
    </source>
</evidence>
<accession>A0A150XH82</accession>
<comment type="caution">
    <text evidence="2">The sequence shown here is derived from an EMBL/GenBank/DDBJ whole genome shotgun (WGS) entry which is preliminary data.</text>
</comment>
<keyword evidence="1" id="KW-0812">Transmembrane</keyword>
<feature type="transmembrane region" description="Helical" evidence="1">
    <location>
        <begin position="432"/>
        <end position="450"/>
    </location>
</feature>
<dbReference type="PANTHER" id="PTHR30092">
    <property type="entry name" value="INNER MEMBRANE PROTEIN CRED"/>
    <property type="match status" value="1"/>
</dbReference>
<dbReference type="GO" id="GO:0005886">
    <property type="term" value="C:plasma membrane"/>
    <property type="evidence" value="ECO:0007669"/>
    <property type="project" value="TreeGrafter"/>
</dbReference>
<dbReference type="NCBIfam" id="NF008712">
    <property type="entry name" value="PRK11715.1-1"/>
    <property type="match status" value="1"/>
</dbReference>
<feature type="transmembrane region" description="Helical" evidence="1">
    <location>
        <begin position="21"/>
        <end position="42"/>
    </location>
</feature>
<keyword evidence="1" id="KW-1133">Transmembrane helix</keyword>
<evidence type="ECO:0000313" key="2">
    <source>
        <dbReference type="EMBL" id="KYG78055.1"/>
    </source>
</evidence>
<dbReference type="STRING" id="333140.AWW68_04610"/>
<name>A0A150XH82_9BACT</name>
<organism evidence="2 3">
    <name type="scientific">Roseivirga spongicola</name>
    <dbReference type="NCBI Taxonomy" id="333140"/>
    <lineage>
        <taxon>Bacteria</taxon>
        <taxon>Pseudomonadati</taxon>
        <taxon>Bacteroidota</taxon>
        <taxon>Cytophagia</taxon>
        <taxon>Cytophagales</taxon>
        <taxon>Roseivirgaceae</taxon>
        <taxon>Roseivirga</taxon>
    </lineage>
</organism>
<feature type="transmembrane region" description="Helical" evidence="1">
    <location>
        <begin position="354"/>
        <end position="373"/>
    </location>
</feature>
<evidence type="ECO:0000256" key="1">
    <source>
        <dbReference type="SAM" id="Phobius"/>
    </source>
</evidence>
<dbReference type="Proteomes" id="UP000075606">
    <property type="component" value="Unassembled WGS sequence"/>
</dbReference>
<dbReference type="RefSeq" id="WP_068217096.1">
    <property type="nucleotide sequence ID" value="NZ_CP139724.1"/>
</dbReference>
<reference evidence="2 3" key="1">
    <citation type="submission" date="2016-01" db="EMBL/GenBank/DDBJ databases">
        <title>Genome sequencing of Roseivirga spongicola UST030701-084.</title>
        <authorList>
            <person name="Selvaratnam C."/>
            <person name="Thevarajoo S."/>
            <person name="Goh K.M."/>
            <person name="Ee R."/>
            <person name="Chan K.-G."/>
            <person name="Chong C.S."/>
        </authorList>
    </citation>
    <scope>NUCLEOTIDE SEQUENCE [LARGE SCALE GENOMIC DNA]</scope>
    <source>
        <strain evidence="2 3">UST030701-084</strain>
    </source>
</reference>
<dbReference type="OrthoDB" id="9791851at2"/>
<gene>
    <name evidence="2" type="ORF">AWW68_04610</name>
</gene>
<keyword evidence="3" id="KW-1185">Reference proteome</keyword>
<dbReference type="InterPro" id="IPR010364">
    <property type="entry name" value="Uncharacterised_IM_CreD"/>
</dbReference>
<dbReference type="PANTHER" id="PTHR30092:SF0">
    <property type="entry name" value="INNER MEMBRANE PROTEIN CRED"/>
    <property type="match status" value="1"/>
</dbReference>